<keyword evidence="2" id="KW-1185">Reference proteome</keyword>
<name>A0AAV7T9A4_PLEWA</name>
<organism evidence="1 2">
    <name type="scientific">Pleurodeles waltl</name>
    <name type="common">Iberian ribbed newt</name>
    <dbReference type="NCBI Taxonomy" id="8319"/>
    <lineage>
        <taxon>Eukaryota</taxon>
        <taxon>Metazoa</taxon>
        <taxon>Chordata</taxon>
        <taxon>Craniata</taxon>
        <taxon>Vertebrata</taxon>
        <taxon>Euteleostomi</taxon>
        <taxon>Amphibia</taxon>
        <taxon>Batrachia</taxon>
        <taxon>Caudata</taxon>
        <taxon>Salamandroidea</taxon>
        <taxon>Salamandridae</taxon>
        <taxon>Pleurodelinae</taxon>
        <taxon>Pleurodeles</taxon>
    </lineage>
</organism>
<proteinExistence type="predicted"/>
<evidence type="ECO:0000313" key="1">
    <source>
        <dbReference type="EMBL" id="KAJ1173008.1"/>
    </source>
</evidence>
<reference evidence="1" key="1">
    <citation type="journal article" date="2022" name="bioRxiv">
        <title>Sequencing and chromosome-scale assembly of the giantPleurodeles waltlgenome.</title>
        <authorList>
            <person name="Brown T."/>
            <person name="Elewa A."/>
            <person name="Iarovenko S."/>
            <person name="Subramanian E."/>
            <person name="Araus A.J."/>
            <person name="Petzold A."/>
            <person name="Susuki M."/>
            <person name="Suzuki K.-i.T."/>
            <person name="Hayashi T."/>
            <person name="Toyoda A."/>
            <person name="Oliveira C."/>
            <person name="Osipova E."/>
            <person name="Leigh N.D."/>
            <person name="Simon A."/>
            <person name="Yun M.H."/>
        </authorList>
    </citation>
    <scope>NUCLEOTIDE SEQUENCE</scope>
    <source>
        <strain evidence="1">20211129_DDA</strain>
        <tissue evidence="1">Liver</tissue>
    </source>
</reference>
<protein>
    <submittedName>
        <fullName evidence="1">Uncharacterized protein</fullName>
    </submittedName>
</protein>
<comment type="caution">
    <text evidence="1">The sequence shown here is derived from an EMBL/GenBank/DDBJ whole genome shotgun (WGS) entry which is preliminary data.</text>
</comment>
<accession>A0AAV7T9A4</accession>
<sequence length="130" mass="12952">MCFTAPAGAPAVPGRRHECGASARVGPSRKIPARAPPAGRLAFPVAAGKSATGNASLPLVALGPESSGSGPTLALARIHAGAPGTAGAPAGAVKHIEAINLKRPAFALDHIHAGVPAWPVRPPLRQSYRG</sequence>
<dbReference type="AlphaFoldDB" id="A0AAV7T9A4"/>
<dbReference type="EMBL" id="JANPWB010000007">
    <property type="protein sequence ID" value="KAJ1173008.1"/>
    <property type="molecule type" value="Genomic_DNA"/>
</dbReference>
<dbReference type="Proteomes" id="UP001066276">
    <property type="component" value="Chromosome 4_1"/>
</dbReference>
<gene>
    <name evidence="1" type="ORF">NDU88_004850</name>
</gene>
<evidence type="ECO:0000313" key="2">
    <source>
        <dbReference type="Proteomes" id="UP001066276"/>
    </source>
</evidence>